<organism evidence="2 3">
    <name type="scientific">Urochloa decumbens</name>
    <dbReference type="NCBI Taxonomy" id="240449"/>
    <lineage>
        <taxon>Eukaryota</taxon>
        <taxon>Viridiplantae</taxon>
        <taxon>Streptophyta</taxon>
        <taxon>Embryophyta</taxon>
        <taxon>Tracheophyta</taxon>
        <taxon>Spermatophyta</taxon>
        <taxon>Magnoliopsida</taxon>
        <taxon>Liliopsida</taxon>
        <taxon>Poales</taxon>
        <taxon>Poaceae</taxon>
        <taxon>PACMAD clade</taxon>
        <taxon>Panicoideae</taxon>
        <taxon>Panicodae</taxon>
        <taxon>Paniceae</taxon>
        <taxon>Melinidinae</taxon>
        <taxon>Urochloa</taxon>
    </lineage>
</organism>
<dbReference type="Proteomes" id="UP001497457">
    <property type="component" value="Chromosome 15b"/>
</dbReference>
<name>A0ABC8XVC0_9POAL</name>
<keyword evidence="1" id="KW-0812">Transmembrane</keyword>
<dbReference type="AlphaFoldDB" id="A0ABC8XVC0"/>
<feature type="transmembrane region" description="Helical" evidence="1">
    <location>
        <begin position="434"/>
        <end position="461"/>
    </location>
</feature>
<keyword evidence="1" id="KW-0472">Membrane</keyword>
<protein>
    <submittedName>
        <fullName evidence="2">Uncharacterized protein</fullName>
    </submittedName>
</protein>
<keyword evidence="1" id="KW-1133">Transmembrane helix</keyword>
<evidence type="ECO:0000256" key="1">
    <source>
        <dbReference type="SAM" id="Phobius"/>
    </source>
</evidence>
<evidence type="ECO:0000313" key="3">
    <source>
        <dbReference type="Proteomes" id="UP001497457"/>
    </source>
</evidence>
<dbReference type="EMBL" id="OZ075125">
    <property type="protein sequence ID" value="CAL4930156.1"/>
    <property type="molecule type" value="Genomic_DNA"/>
</dbReference>
<evidence type="ECO:0000313" key="2">
    <source>
        <dbReference type="EMBL" id="CAL4930156.1"/>
    </source>
</evidence>
<reference evidence="2" key="1">
    <citation type="submission" date="2024-10" db="EMBL/GenBank/DDBJ databases">
        <authorList>
            <person name="Ryan C."/>
        </authorList>
    </citation>
    <scope>NUCLEOTIDE SEQUENCE [LARGE SCALE GENOMIC DNA]</scope>
</reference>
<proteinExistence type="predicted"/>
<sequence length="477" mass="53803">MGAAASVTRPRPQLVALPQRFYRTWSRALQGPPPITQLTFHSEYDCAKETSVTPELYFRLRRPVYSIPTEELLEKGDGDTYLLSRFSQWFISSAGLLVQGNHDRGYCIAPSLTSGNLFVWFGTGQCGLEEDRWFYLGEEVNGKVVSKIDSYSALLRYFISLLKQTEGPDIVEKLSPIVKDLFNKMGGGLEAALVTSIDQIICNHLALMSADALFVAPNIPLSADAPRRLGAWVGIAMKHTALNHWYQFSLNQSRRSDIIFAKDQAQRIKAGLHYSQEIAALSASGESFVSLWRNGIAHYAEAELKAKLLEALRINDKLSSEDEIRNKLAKAWPIKKDVLVATFIVNYPMYLPVQIEIFARAKMFKRLQLHNCWQRHPRSYYTPLRIAGFKAILLKLGLRNAYQGTPSICSKPSSDDADDDDNDFNGCNSQVRHILLLCFLWTTLTYLFLSFFEVTYLFLLVKGLACSNLSLSFNKGL</sequence>
<gene>
    <name evidence="2" type="ORF">URODEC1_LOCUS26255</name>
</gene>
<accession>A0ABC8XVC0</accession>
<keyword evidence="3" id="KW-1185">Reference proteome</keyword>